<protein>
    <recommendedName>
        <fullName evidence="3">Class I SAM-dependent methyltransferase</fullName>
    </recommendedName>
</protein>
<dbReference type="SUPFAM" id="SSF53335">
    <property type="entry name" value="S-adenosyl-L-methionine-dependent methyltransferases"/>
    <property type="match status" value="1"/>
</dbReference>
<proteinExistence type="predicted"/>
<dbReference type="RefSeq" id="WP_248564266.1">
    <property type="nucleotide sequence ID" value="NZ_AP025698.1"/>
</dbReference>
<dbReference type="PANTHER" id="PTHR43861:SF6">
    <property type="entry name" value="METHYLTRANSFERASE TYPE 11"/>
    <property type="match status" value="1"/>
</dbReference>
<dbReference type="Gene3D" id="3.40.50.150">
    <property type="entry name" value="Vaccinia Virus protein VP39"/>
    <property type="match status" value="1"/>
</dbReference>
<dbReference type="InterPro" id="IPR029063">
    <property type="entry name" value="SAM-dependent_MTases_sf"/>
</dbReference>
<gene>
    <name evidence="1" type="ORF">MTTB_13370</name>
</gene>
<dbReference type="GeneID" id="71965868"/>
<reference evidence="1 2" key="1">
    <citation type="submission" date="2022-04" db="EMBL/GenBank/DDBJ databases">
        <title>Complete genome of Methanothermobacter tenebrarum strain RMAS.</title>
        <authorList>
            <person name="Nakamura K."/>
            <person name="Oshima K."/>
            <person name="Hattori M."/>
            <person name="Kamagata Y."/>
            <person name="Takamizawa K."/>
        </authorList>
    </citation>
    <scope>NUCLEOTIDE SEQUENCE [LARGE SCALE GENOMIC DNA]</scope>
    <source>
        <strain evidence="1 2">RMAS</strain>
    </source>
</reference>
<dbReference type="PANTHER" id="PTHR43861">
    <property type="entry name" value="TRANS-ACONITATE 2-METHYLTRANSFERASE-RELATED"/>
    <property type="match status" value="1"/>
</dbReference>
<dbReference type="EMBL" id="AP025698">
    <property type="protein sequence ID" value="BDH79958.1"/>
    <property type="molecule type" value="Genomic_DNA"/>
</dbReference>
<keyword evidence="2" id="KW-1185">Reference proteome</keyword>
<evidence type="ECO:0000313" key="2">
    <source>
        <dbReference type="Proteomes" id="UP000831817"/>
    </source>
</evidence>
<sequence>MDKIKFKDFEETIEKIVRQNLVFPEELEYYELHKERIFYGLNLLLNFTNWEPTSKVLDVGSAPGYASIFLKKLGYDVRGVNYITRKNFKERMNRMSIPIDVCNIDSEQLPYKKGEFDLVVFFEVIEHLLNPHHALNEIYKVLRDEGVLILSTPNLSKLSNRIRLLAGKSINPEETFLRKCL</sequence>
<accession>A0ABM7YF17</accession>
<dbReference type="Proteomes" id="UP000831817">
    <property type="component" value="Chromosome"/>
</dbReference>
<name>A0ABM7YF17_9EURY</name>
<evidence type="ECO:0008006" key="3">
    <source>
        <dbReference type="Google" id="ProtNLM"/>
    </source>
</evidence>
<dbReference type="CDD" id="cd02440">
    <property type="entry name" value="AdoMet_MTases"/>
    <property type="match status" value="1"/>
</dbReference>
<organism evidence="1 2">
    <name type="scientific">Methanothermobacter tenebrarum</name>
    <dbReference type="NCBI Taxonomy" id="680118"/>
    <lineage>
        <taxon>Archaea</taxon>
        <taxon>Methanobacteriati</taxon>
        <taxon>Methanobacteriota</taxon>
        <taxon>Methanomada group</taxon>
        <taxon>Methanobacteria</taxon>
        <taxon>Methanobacteriales</taxon>
        <taxon>Methanobacteriaceae</taxon>
        <taxon>Methanothermobacter</taxon>
    </lineage>
</organism>
<dbReference type="Pfam" id="PF13489">
    <property type="entry name" value="Methyltransf_23"/>
    <property type="match status" value="1"/>
</dbReference>
<evidence type="ECO:0000313" key="1">
    <source>
        <dbReference type="EMBL" id="BDH79958.1"/>
    </source>
</evidence>